<sequence>MFKNILVAIDGSERGEKIIDIVEGLAKAGGARVHVLHANESEIVGDQVVDLEEDTAARAIVDRAVAGLQAAGLQAAGDVAGALRGDVPDLILSRAAELGSDLIVLGPRHHGRVGALLGGSVTHEVTLHTTVSLLLVV</sequence>
<dbReference type="PANTHER" id="PTHR46268">
    <property type="entry name" value="STRESS RESPONSE PROTEIN NHAX"/>
    <property type="match status" value="1"/>
</dbReference>
<dbReference type="PRINTS" id="PR01438">
    <property type="entry name" value="UNVRSLSTRESS"/>
</dbReference>
<comment type="similarity">
    <text evidence="1">Belongs to the universal stress protein A family.</text>
</comment>
<dbReference type="Proteomes" id="UP000645217">
    <property type="component" value="Unassembled WGS sequence"/>
</dbReference>
<dbReference type="Pfam" id="PF00582">
    <property type="entry name" value="Usp"/>
    <property type="match status" value="1"/>
</dbReference>
<evidence type="ECO:0000313" key="3">
    <source>
        <dbReference type="EMBL" id="GGL17935.1"/>
    </source>
</evidence>
<reference evidence="3" key="1">
    <citation type="journal article" date="2014" name="Int. J. Syst. Evol. Microbiol.">
        <title>Complete genome sequence of Corynebacterium casei LMG S-19264T (=DSM 44701T), isolated from a smear-ripened cheese.</title>
        <authorList>
            <consortium name="US DOE Joint Genome Institute (JGI-PGF)"/>
            <person name="Walter F."/>
            <person name="Albersmeier A."/>
            <person name="Kalinowski J."/>
            <person name="Ruckert C."/>
        </authorList>
    </citation>
    <scope>NUCLEOTIDE SEQUENCE</scope>
    <source>
        <strain evidence="3">JCM 13064</strain>
    </source>
</reference>
<accession>A0A917RQ12</accession>
<dbReference type="InterPro" id="IPR006015">
    <property type="entry name" value="Universal_stress_UspA"/>
</dbReference>
<evidence type="ECO:0000259" key="2">
    <source>
        <dbReference type="Pfam" id="PF00582"/>
    </source>
</evidence>
<name>A0A917RQ12_9ACTN</name>
<proteinExistence type="inferred from homology"/>
<evidence type="ECO:0000256" key="1">
    <source>
        <dbReference type="ARBA" id="ARBA00008791"/>
    </source>
</evidence>
<reference evidence="3" key="2">
    <citation type="submission" date="2020-09" db="EMBL/GenBank/DDBJ databases">
        <authorList>
            <person name="Sun Q."/>
            <person name="Ohkuma M."/>
        </authorList>
    </citation>
    <scope>NUCLEOTIDE SEQUENCE</scope>
    <source>
        <strain evidence="3">JCM 13064</strain>
    </source>
</reference>
<dbReference type="CDD" id="cd00293">
    <property type="entry name" value="USP-like"/>
    <property type="match status" value="1"/>
</dbReference>
<dbReference type="PANTHER" id="PTHR46268:SF6">
    <property type="entry name" value="UNIVERSAL STRESS PROTEIN UP12"/>
    <property type="match status" value="1"/>
</dbReference>
<dbReference type="AlphaFoldDB" id="A0A917RQ12"/>
<dbReference type="InterPro" id="IPR006016">
    <property type="entry name" value="UspA"/>
</dbReference>
<feature type="domain" description="UspA" evidence="2">
    <location>
        <begin position="1"/>
        <end position="136"/>
    </location>
</feature>
<dbReference type="SUPFAM" id="SSF52402">
    <property type="entry name" value="Adenine nucleotide alpha hydrolases-like"/>
    <property type="match status" value="1"/>
</dbReference>
<evidence type="ECO:0000313" key="4">
    <source>
        <dbReference type="Proteomes" id="UP000645217"/>
    </source>
</evidence>
<dbReference type="RefSeq" id="WP_189167373.1">
    <property type="nucleotide sequence ID" value="NZ_BMNT01000059.1"/>
</dbReference>
<dbReference type="EMBL" id="BMNT01000059">
    <property type="protein sequence ID" value="GGL17935.1"/>
    <property type="molecule type" value="Genomic_DNA"/>
</dbReference>
<keyword evidence="4" id="KW-1185">Reference proteome</keyword>
<protein>
    <recommendedName>
        <fullName evidence="2">UspA domain-containing protein</fullName>
    </recommendedName>
</protein>
<comment type="caution">
    <text evidence="3">The sequence shown here is derived from an EMBL/GenBank/DDBJ whole genome shotgun (WGS) entry which is preliminary data.</text>
</comment>
<gene>
    <name evidence="3" type="ORF">GCM10007964_69910</name>
</gene>
<organism evidence="3 4">
    <name type="scientific">Sphaerisporangium melleum</name>
    <dbReference type="NCBI Taxonomy" id="321316"/>
    <lineage>
        <taxon>Bacteria</taxon>
        <taxon>Bacillati</taxon>
        <taxon>Actinomycetota</taxon>
        <taxon>Actinomycetes</taxon>
        <taxon>Streptosporangiales</taxon>
        <taxon>Streptosporangiaceae</taxon>
        <taxon>Sphaerisporangium</taxon>
    </lineage>
</organism>
<dbReference type="InterPro" id="IPR014729">
    <property type="entry name" value="Rossmann-like_a/b/a_fold"/>
</dbReference>
<dbReference type="Gene3D" id="3.40.50.620">
    <property type="entry name" value="HUPs"/>
    <property type="match status" value="1"/>
</dbReference>